<comment type="similarity">
    <text evidence="1">Belongs to the cytochrome P450 family.</text>
</comment>
<dbReference type="Gene3D" id="1.10.630.10">
    <property type="entry name" value="Cytochrome P450"/>
    <property type="match status" value="1"/>
</dbReference>
<dbReference type="GO" id="GO:0004497">
    <property type="term" value="F:monooxygenase activity"/>
    <property type="evidence" value="ECO:0007669"/>
    <property type="project" value="InterPro"/>
</dbReference>
<proteinExistence type="inferred from homology"/>
<dbReference type="GO" id="GO:0005506">
    <property type="term" value="F:iron ion binding"/>
    <property type="evidence" value="ECO:0007669"/>
    <property type="project" value="InterPro"/>
</dbReference>
<organism evidence="4 5">
    <name type="scientific">Orbilia brochopaga</name>
    <dbReference type="NCBI Taxonomy" id="3140254"/>
    <lineage>
        <taxon>Eukaryota</taxon>
        <taxon>Fungi</taxon>
        <taxon>Dikarya</taxon>
        <taxon>Ascomycota</taxon>
        <taxon>Pezizomycotina</taxon>
        <taxon>Orbiliomycetes</taxon>
        <taxon>Orbiliales</taxon>
        <taxon>Orbiliaceae</taxon>
        <taxon>Orbilia</taxon>
    </lineage>
</organism>
<evidence type="ECO:0000256" key="3">
    <source>
        <dbReference type="PIRSR" id="PIRSR602401-1"/>
    </source>
</evidence>
<comment type="caution">
    <text evidence="4">The sequence shown here is derived from an EMBL/GenBank/DDBJ whole genome shotgun (WGS) entry which is preliminary data.</text>
</comment>
<evidence type="ECO:0000256" key="1">
    <source>
        <dbReference type="ARBA" id="ARBA00010617"/>
    </source>
</evidence>
<evidence type="ECO:0008006" key="6">
    <source>
        <dbReference type="Google" id="ProtNLM"/>
    </source>
</evidence>
<keyword evidence="5" id="KW-1185">Reference proteome</keyword>
<name>A0AAV9V778_9PEZI</name>
<dbReference type="InterPro" id="IPR002401">
    <property type="entry name" value="Cyt_P450_E_grp-I"/>
</dbReference>
<dbReference type="PANTHER" id="PTHR24305">
    <property type="entry name" value="CYTOCHROME P450"/>
    <property type="match status" value="1"/>
</dbReference>
<protein>
    <recommendedName>
        <fullName evidence="6">Cytochrome P450</fullName>
    </recommendedName>
</protein>
<accession>A0AAV9V778</accession>
<evidence type="ECO:0000313" key="4">
    <source>
        <dbReference type="EMBL" id="KAK6355454.1"/>
    </source>
</evidence>
<reference evidence="4 5" key="1">
    <citation type="submission" date="2019-10" db="EMBL/GenBank/DDBJ databases">
        <authorList>
            <person name="Palmer J.M."/>
        </authorList>
    </citation>
    <scope>NUCLEOTIDE SEQUENCE [LARGE SCALE GENOMIC DNA]</scope>
    <source>
        <strain evidence="4 5">TWF696</strain>
    </source>
</reference>
<dbReference type="PROSITE" id="PS51257">
    <property type="entry name" value="PROKAR_LIPOPROTEIN"/>
    <property type="match status" value="1"/>
</dbReference>
<keyword evidence="2" id="KW-0560">Oxidoreductase</keyword>
<sequence>MVKIDGIPLDFNATNLAIGTACSFIVYQAVAAIYELYFSPLAKVPGPWYTAVSRAWLTGNVMAGCRIFAVHDMHLKYGPFVRISPTEIAIADLDASKMIHSPYDPYRKSDWYLGMTGGIDAVFALIHNDAHKYRRKAYGNAFSNSNLAMLEPVVRKHVRTCVGKIKRDLDNGGVVDVMQWIHLMATDVIGEVSYGKNFGMLEREKDSPFVQDLMAIMMVGGIRAEFPAIVEALQSVVSHIPHPTLRWFAGCHTRVSEYGNKALSELQREVQNCKGDNPRPSLFTKLLDGIDDPSVKYRLTMQEIAHEATNNMIAGSDTVTITGTYLLWVIYRQAEVRAKLLAELSTLDGEITDDKLQGLEYLRLVIKETLRLYAAAQMGLPRVVPDGGRQLGPYFFPAGTEVTTHGYTMHRDPTVFEEPFLFKPERWINATREMEASILSYGGASRSCLGQNLAMMELRLLAAAMLTVCPDAELAPSCTDESMEFENYFVVKPKSHKFEMQAAKTSSQ</sequence>
<dbReference type="PANTHER" id="PTHR24305:SF96">
    <property type="entry name" value="CYTOCHROME P450 MONOOXYGENASE STCB-RELATED"/>
    <property type="match status" value="1"/>
</dbReference>
<feature type="binding site" description="axial binding residue" evidence="3">
    <location>
        <position position="448"/>
    </location>
    <ligand>
        <name>heme</name>
        <dbReference type="ChEBI" id="CHEBI:30413"/>
    </ligand>
    <ligandPart>
        <name>Fe</name>
        <dbReference type="ChEBI" id="CHEBI:18248"/>
    </ligandPart>
</feature>
<dbReference type="EMBL" id="JAVHNQ010000002">
    <property type="protein sequence ID" value="KAK6355454.1"/>
    <property type="molecule type" value="Genomic_DNA"/>
</dbReference>
<dbReference type="AlphaFoldDB" id="A0AAV9V778"/>
<dbReference type="Proteomes" id="UP001375240">
    <property type="component" value="Unassembled WGS sequence"/>
</dbReference>
<dbReference type="GO" id="GO:0020037">
    <property type="term" value="F:heme binding"/>
    <property type="evidence" value="ECO:0007669"/>
    <property type="project" value="InterPro"/>
</dbReference>
<keyword evidence="3" id="KW-0479">Metal-binding</keyword>
<dbReference type="Pfam" id="PF00067">
    <property type="entry name" value="p450"/>
    <property type="match status" value="1"/>
</dbReference>
<dbReference type="SUPFAM" id="SSF48264">
    <property type="entry name" value="Cytochrome P450"/>
    <property type="match status" value="1"/>
</dbReference>
<keyword evidence="3" id="KW-0408">Iron</keyword>
<dbReference type="InterPro" id="IPR036396">
    <property type="entry name" value="Cyt_P450_sf"/>
</dbReference>
<dbReference type="InterPro" id="IPR001128">
    <property type="entry name" value="Cyt_P450"/>
</dbReference>
<dbReference type="GO" id="GO:0016705">
    <property type="term" value="F:oxidoreductase activity, acting on paired donors, with incorporation or reduction of molecular oxygen"/>
    <property type="evidence" value="ECO:0007669"/>
    <property type="project" value="InterPro"/>
</dbReference>
<dbReference type="PRINTS" id="PR00385">
    <property type="entry name" value="P450"/>
</dbReference>
<evidence type="ECO:0000313" key="5">
    <source>
        <dbReference type="Proteomes" id="UP001375240"/>
    </source>
</evidence>
<gene>
    <name evidence="4" type="ORF">TWF696_004551</name>
</gene>
<comment type="cofactor">
    <cofactor evidence="3">
        <name>heme</name>
        <dbReference type="ChEBI" id="CHEBI:30413"/>
    </cofactor>
</comment>
<dbReference type="InterPro" id="IPR050121">
    <property type="entry name" value="Cytochrome_P450_monoxygenase"/>
</dbReference>
<dbReference type="PRINTS" id="PR00463">
    <property type="entry name" value="EP450I"/>
</dbReference>
<evidence type="ECO:0000256" key="2">
    <source>
        <dbReference type="ARBA" id="ARBA00023002"/>
    </source>
</evidence>
<keyword evidence="3" id="KW-0349">Heme</keyword>